<protein>
    <submittedName>
        <fullName evidence="1">Uncharacterized protein</fullName>
    </submittedName>
</protein>
<reference evidence="1" key="1">
    <citation type="submission" date="2023-04" db="EMBL/GenBank/DDBJ databases">
        <title>A chromosome-level genome assembly of the parasitoid wasp Eretmocerus hayati.</title>
        <authorList>
            <person name="Zhong Y."/>
            <person name="Liu S."/>
            <person name="Liu Y."/>
        </authorList>
    </citation>
    <scope>NUCLEOTIDE SEQUENCE</scope>
    <source>
        <strain evidence="1">ZJU_SS_LIU_2023</strain>
    </source>
</reference>
<sequence>MLQRVVYFSMIAALAMILNLTIDRSSVKGELINPSDPAGKALDNRNDKVCSKRLSDAIMVLCKDPNLQHLRYRRKRSVLNRVKREASSTDDDEHNNIVNQCCLNVCPVRKLLEYCPEGI</sequence>
<accession>A0ACC2PMQ7</accession>
<comment type="caution">
    <text evidence="1">The sequence shown here is derived from an EMBL/GenBank/DDBJ whole genome shotgun (WGS) entry which is preliminary data.</text>
</comment>
<gene>
    <name evidence="1" type="ORF">QAD02_019661</name>
</gene>
<dbReference type="Proteomes" id="UP001239111">
    <property type="component" value="Chromosome 1"/>
</dbReference>
<proteinExistence type="predicted"/>
<evidence type="ECO:0000313" key="2">
    <source>
        <dbReference type="Proteomes" id="UP001239111"/>
    </source>
</evidence>
<dbReference type="EMBL" id="CM056741">
    <property type="protein sequence ID" value="KAJ8683869.1"/>
    <property type="molecule type" value="Genomic_DNA"/>
</dbReference>
<evidence type="ECO:0000313" key="1">
    <source>
        <dbReference type="EMBL" id="KAJ8683869.1"/>
    </source>
</evidence>
<keyword evidence="2" id="KW-1185">Reference proteome</keyword>
<organism evidence="1 2">
    <name type="scientific">Eretmocerus hayati</name>
    <dbReference type="NCBI Taxonomy" id="131215"/>
    <lineage>
        <taxon>Eukaryota</taxon>
        <taxon>Metazoa</taxon>
        <taxon>Ecdysozoa</taxon>
        <taxon>Arthropoda</taxon>
        <taxon>Hexapoda</taxon>
        <taxon>Insecta</taxon>
        <taxon>Pterygota</taxon>
        <taxon>Neoptera</taxon>
        <taxon>Endopterygota</taxon>
        <taxon>Hymenoptera</taxon>
        <taxon>Apocrita</taxon>
        <taxon>Proctotrupomorpha</taxon>
        <taxon>Chalcidoidea</taxon>
        <taxon>Aphelinidae</taxon>
        <taxon>Aphelininae</taxon>
        <taxon>Eretmocerus</taxon>
    </lineage>
</organism>
<name>A0ACC2PMQ7_9HYME</name>